<proteinExistence type="predicted"/>
<keyword evidence="2" id="KW-1185">Reference proteome</keyword>
<dbReference type="Proteomes" id="UP000190064">
    <property type="component" value="Unassembled WGS sequence"/>
</dbReference>
<accession>A0A1T1GSB0</accession>
<sequence>MFRTGCAYKLGICTMCGVKVLQTKNYRQSAV</sequence>
<dbReference type="Pfam" id="PF10235">
    <property type="entry name" value="Cript"/>
    <property type="match status" value="1"/>
</dbReference>
<evidence type="ECO:0000313" key="1">
    <source>
        <dbReference type="EMBL" id="OOV80327.1"/>
    </source>
</evidence>
<reference evidence="1" key="1">
    <citation type="submission" date="2017-02" db="EMBL/GenBank/DDBJ databases">
        <title>Draft Genome Sequence of the Salt Water Bacterium Oceanospirillum linum ATCC 11336.</title>
        <authorList>
            <person name="Trachtenberg A.M."/>
            <person name="Carney J.G."/>
            <person name="Linnane J.D."/>
            <person name="Rheaume B.A."/>
            <person name="Pitts N.L."/>
            <person name="Mykles D.L."/>
            <person name="Maclea K.S."/>
        </authorList>
    </citation>
    <scope>NUCLEOTIDE SEQUENCE [LARGE SCALE GENOMIC DNA]</scope>
    <source>
        <strain evidence="1">ATCC 11336</strain>
    </source>
</reference>
<comment type="caution">
    <text evidence="1">The sequence shown here is derived from an EMBL/GenBank/DDBJ whole genome shotgun (WGS) entry which is preliminary data.</text>
</comment>
<dbReference type="AlphaFoldDB" id="A0A1T1GSB0"/>
<organism evidence="1 2">
    <name type="scientific">Oceanospirillum linum</name>
    <dbReference type="NCBI Taxonomy" id="966"/>
    <lineage>
        <taxon>Bacteria</taxon>
        <taxon>Pseudomonadati</taxon>
        <taxon>Pseudomonadota</taxon>
        <taxon>Gammaproteobacteria</taxon>
        <taxon>Oceanospirillales</taxon>
        <taxon>Oceanospirillaceae</taxon>
        <taxon>Oceanospirillum</taxon>
    </lineage>
</organism>
<evidence type="ECO:0000313" key="2">
    <source>
        <dbReference type="Proteomes" id="UP000190064"/>
    </source>
</evidence>
<gene>
    <name evidence="1" type="ORF">BTA35_0217135</name>
</gene>
<protein>
    <submittedName>
        <fullName evidence="1">Uncharacterized protein</fullName>
    </submittedName>
</protein>
<name>A0A1T1GSB0_OCELI</name>
<dbReference type="EMBL" id="MTSD02000158">
    <property type="protein sequence ID" value="OOV80327.1"/>
    <property type="molecule type" value="Genomic_DNA"/>
</dbReference>
<dbReference type="InterPro" id="IPR019367">
    <property type="entry name" value="PDZ-binding_CRIPT"/>
</dbReference>